<dbReference type="OMA" id="WATWLIS"/>
<evidence type="ECO:0000313" key="5">
    <source>
        <dbReference type="RefSeq" id="XP_019053314.1"/>
    </source>
</evidence>
<dbReference type="PANTHER" id="PTHR23070">
    <property type="entry name" value="BCS1 AAA-TYPE ATPASE"/>
    <property type="match status" value="1"/>
</dbReference>
<sequence>MANLLNYDIYDFELKTVKDNRELRKLLIETTSTSIIAMEDIDCSLDLTGQRKEARKSADNDDKEGKKNCCPMRKEESINSSHVTLLGLLNFIDGLWSACGEERLIIFTTNHVEKLDPALIRRGRMNMHIEMSYCSFEGFKELAKNYLDVESHNPFENIRQLMSETNIMLRTLWKRICNSLEQ</sequence>
<evidence type="ECO:0000256" key="1">
    <source>
        <dbReference type="RuleBase" id="RU003651"/>
    </source>
</evidence>
<dbReference type="KEGG" id="nnu:104596406"/>
<dbReference type="InterPro" id="IPR050747">
    <property type="entry name" value="Mitochondrial_chaperone_BCS1"/>
</dbReference>
<dbReference type="InterPro" id="IPR027417">
    <property type="entry name" value="P-loop_NTPase"/>
</dbReference>
<dbReference type="InterPro" id="IPR003960">
    <property type="entry name" value="ATPase_AAA_CS"/>
</dbReference>
<dbReference type="GO" id="GO:0005524">
    <property type="term" value="F:ATP binding"/>
    <property type="evidence" value="ECO:0007669"/>
    <property type="project" value="UniProtKB-KW"/>
</dbReference>
<dbReference type="SUPFAM" id="SSF52540">
    <property type="entry name" value="P-loop containing nucleoside triphosphate hydrolases"/>
    <property type="match status" value="1"/>
</dbReference>
<keyword evidence="1" id="KW-0067">ATP-binding</keyword>
<dbReference type="Proteomes" id="UP000189703">
    <property type="component" value="Unplaced"/>
</dbReference>
<dbReference type="Gene3D" id="6.10.280.40">
    <property type="match status" value="1"/>
</dbReference>
<dbReference type="OrthoDB" id="10251412at2759"/>
<reference evidence="5" key="1">
    <citation type="submission" date="2025-08" db="UniProtKB">
        <authorList>
            <consortium name="RefSeq"/>
        </authorList>
    </citation>
    <scope>IDENTIFICATION</scope>
</reference>
<gene>
    <name evidence="5" type="primary">LOC104596406</name>
</gene>
<protein>
    <submittedName>
        <fullName evidence="5">AAA-ATPase At3g28610-like</fullName>
    </submittedName>
</protein>
<evidence type="ECO:0000259" key="3">
    <source>
        <dbReference type="Pfam" id="PF25568"/>
    </source>
</evidence>
<evidence type="ECO:0000313" key="4">
    <source>
        <dbReference type="Proteomes" id="UP000189703"/>
    </source>
</evidence>
<dbReference type="GeneID" id="104596406"/>
<dbReference type="Pfam" id="PF00004">
    <property type="entry name" value="AAA"/>
    <property type="match status" value="1"/>
</dbReference>
<evidence type="ECO:0000259" key="2">
    <source>
        <dbReference type="Pfam" id="PF00004"/>
    </source>
</evidence>
<dbReference type="PROSITE" id="PS00674">
    <property type="entry name" value="AAA"/>
    <property type="match status" value="1"/>
</dbReference>
<proteinExistence type="inferred from homology"/>
<accession>A0A1U8Q3D0</accession>
<organism evidence="4 5">
    <name type="scientific">Nelumbo nucifera</name>
    <name type="common">Sacred lotus</name>
    <dbReference type="NCBI Taxonomy" id="4432"/>
    <lineage>
        <taxon>Eukaryota</taxon>
        <taxon>Viridiplantae</taxon>
        <taxon>Streptophyta</taxon>
        <taxon>Embryophyta</taxon>
        <taxon>Tracheophyta</taxon>
        <taxon>Spermatophyta</taxon>
        <taxon>Magnoliopsida</taxon>
        <taxon>Proteales</taxon>
        <taxon>Nelumbonaceae</taxon>
        <taxon>Nelumbo</taxon>
    </lineage>
</organism>
<dbReference type="InterPro" id="IPR003959">
    <property type="entry name" value="ATPase_AAA_core"/>
</dbReference>
<name>A0A1U8Q3D0_NELNU</name>
<dbReference type="STRING" id="4432.A0A1U8Q3D0"/>
<dbReference type="GO" id="GO:0016887">
    <property type="term" value="F:ATP hydrolysis activity"/>
    <property type="evidence" value="ECO:0007669"/>
    <property type="project" value="InterPro"/>
</dbReference>
<dbReference type="AlphaFoldDB" id="A0A1U8Q3D0"/>
<feature type="domain" description="AAA+ ATPase At3g28540-like C-terminal" evidence="3">
    <location>
        <begin position="134"/>
        <end position="167"/>
    </location>
</feature>
<keyword evidence="4" id="KW-1185">Reference proteome</keyword>
<feature type="domain" description="ATPase AAA-type core" evidence="2">
    <location>
        <begin position="73"/>
        <end position="132"/>
    </location>
</feature>
<dbReference type="Gene3D" id="3.40.50.300">
    <property type="entry name" value="P-loop containing nucleotide triphosphate hydrolases"/>
    <property type="match status" value="1"/>
</dbReference>
<comment type="similarity">
    <text evidence="1">Belongs to the AAA ATPase family.</text>
</comment>
<keyword evidence="1" id="KW-0547">Nucleotide-binding</keyword>
<dbReference type="InterPro" id="IPR058017">
    <property type="entry name" value="At3g28540-like_C"/>
</dbReference>
<dbReference type="RefSeq" id="XP_019053314.1">
    <property type="nucleotide sequence ID" value="XM_019197769.1"/>
</dbReference>
<dbReference type="Pfam" id="PF25568">
    <property type="entry name" value="AAA_lid_At3g28540"/>
    <property type="match status" value="1"/>
</dbReference>